<feature type="chain" id="PRO_5047209297" evidence="1">
    <location>
        <begin position="20"/>
        <end position="338"/>
    </location>
</feature>
<evidence type="ECO:0000313" key="2">
    <source>
        <dbReference type="EMBL" id="MBC3845986.1"/>
    </source>
</evidence>
<sequence>MRISKLCFIALFSPLFCISQTFTGKVIDKVTQQPIETVSVYFDNTTIGTTTNENGEFSITYTNAVQSTLVISYLGYEKVFISNYRSVNNQNIELTEATSALDEVYIEYDDGLTRRQKLRLFRREFLGTSKFAKSCKILNEDDLILKYDKRSKSLFASAKVPVIVSNKALQYEVAFDIVDFEVNFRYVNVKTREFTVNSVTYFGTSFYKNLDDFNTKKTIKNRKLAYSGSVQHFIRSLYNKTLREEGYWIYYGSFRVEEWDYFKVEDVVDSDFKKVKLKDKVTILYDKEIQSELQLEVDEFYVDTYGNYTPIIGVYFSGALGNQRVGDTLPLDYGLGGN</sequence>
<feature type="signal peptide" evidence="1">
    <location>
        <begin position="1"/>
        <end position="19"/>
    </location>
</feature>
<protein>
    <submittedName>
        <fullName evidence="2">Carboxypeptidase-like regulatory domain-containing protein</fullName>
    </submittedName>
</protein>
<proteinExistence type="predicted"/>
<dbReference type="SUPFAM" id="SSF49464">
    <property type="entry name" value="Carboxypeptidase regulatory domain-like"/>
    <property type="match status" value="1"/>
</dbReference>
<dbReference type="Proteomes" id="UP000607435">
    <property type="component" value="Unassembled WGS sequence"/>
</dbReference>
<dbReference type="EMBL" id="JACOME010000001">
    <property type="protein sequence ID" value="MBC3845986.1"/>
    <property type="molecule type" value="Genomic_DNA"/>
</dbReference>
<organism evidence="2 3">
    <name type="scientific">Winogradskyella echinorum</name>
    <dbReference type="NCBI Taxonomy" id="538189"/>
    <lineage>
        <taxon>Bacteria</taxon>
        <taxon>Pseudomonadati</taxon>
        <taxon>Bacteroidota</taxon>
        <taxon>Flavobacteriia</taxon>
        <taxon>Flavobacteriales</taxon>
        <taxon>Flavobacteriaceae</taxon>
        <taxon>Winogradskyella</taxon>
    </lineage>
</organism>
<accession>A0ABR6XZT1</accession>
<keyword evidence="3" id="KW-1185">Reference proteome</keyword>
<comment type="caution">
    <text evidence="2">The sequence shown here is derived from an EMBL/GenBank/DDBJ whole genome shotgun (WGS) entry which is preliminary data.</text>
</comment>
<dbReference type="InterPro" id="IPR008969">
    <property type="entry name" value="CarboxyPept-like_regulatory"/>
</dbReference>
<evidence type="ECO:0000313" key="3">
    <source>
        <dbReference type="Proteomes" id="UP000607435"/>
    </source>
</evidence>
<dbReference type="RefSeq" id="WP_186845069.1">
    <property type="nucleotide sequence ID" value="NZ_JACOME010000001.1"/>
</dbReference>
<evidence type="ECO:0000256" key="1">
    <source>
        <dbReference type="SAM" id="SignalP"/>
    </source>
</evidence>
<gene>
    <name evidence="2" type="ORF">H6H04_06325</name>
</gene>
<name>A0ABR6XZT1_9FLAO</name>
<dbReference type="Pfam" id="PF13715">
    <property type="entry name" value="CarbopepD_reg_2"/>
    <property type="match status" value="1"/>
</dbReference>
<keyword evidence="1" id="KW-0732">Signal</keyword>
<reference evidence="2 3" key="1">
    <citation type="submission" date="2020-08" db="EMBL/GenBank/DDBJ databases">
        <title>Winogradskyella ouciana sp. nov., isolated from the hadal seawater of the Mariana Trench.</title>
        <authorList>
            <person name="He X."/>
        </authorList>
    </citation>
    <scope>NUCLEOTIDE SEQUENCE [LARGE SCALE GENOMIC DNA]</scope>
    <source>
        <strain evidence="2 3">KCTC 22026</strain>
    </source>
</reference>
<dbReference type="Gene3D" id="2.60.40.1120">
    <property type="entry name" value="Carboxypeptidase-like, regulatory domain"/>
    <property type="match status" value="1"/>
</dbReference>